<name>A0A6C0EBT0_9ZZZZ</name>
<dbReference type="AlphaFoldDB" id="A0A6C0EBT0"/>
<organism evidence="1">
    <name type="scientific">viral metagenome</name>
    <dbReference type="NCBI Taxonomy" id="1070528"/>
    <lineage>
        <taxon>unclassified sequences</taxon>
        <taxon>metagenomes</taxon>
        <taxon>organismal metagenomes</taxon>
    </lineage>
</organism>
<protein>
    <submittedName>
        <fullName evidence="1">Uncharacterized protein</fullName>
    </submittedName>
</protein>
<dbReference type="EMBL" id="MN739785">
    <property type="protein sequence ID" value="QHT26338.1"/>
    <property type="molecule type" value="Genomic_DNA"/>
</dbReference>
<reference evidence="1" key="1">
    <citation type="journal article" date="2020" name="Nature">
        <title>Giant virus diversity and host interactions through global metagenomics.</title>
        <authorList>
            <person name="Schulz F."/>
            <person name="Roux S."/>
            <person name="Paez-Espino D."/>
            <person name="Jungbluth S."/>
            <person name="Walsh D.A."/>
            <person name="Denef V.J."/>
            <person name="McMahon K.D."/>
            <person name="Konstantinidis K.T."/>
            <person name="Eloe-Fadrosh E.A."/>
            <person name="Kyrpides N.C."/>
            <person name="Woyke T."/>
        </authorList>
    </citation>
    <scope>NUCLEOTIDE SEQUENCE</scope>
    <source>
        <strain evidence="1">GVMAG-M-3300023179-27</strain>
    </source>
</reference>
<accession>A0A6C0EBT0</accession>
<evidence type="ECO:0000313" key="1">
    <source>
        <dbReference type="EMBL" id="QHT26338.1"/>
    </source>
</evidence>
<sequence length="280" mass="33184">MAYLFRREHFQRTECIDANKAVPIEEIKPFSYDRSYFTKREQAKNESTLTNINNEIEDIDCEIEAFIEDKIKKLNSIAKIKDMIAVADQAEKFNLKKFDNIARINPVCEIVLHKLYPVDTKPHDLVGNDALLYNFLASRYKYIKISNINTTSYYGSKHDEFHTDMAELYSGEYHKKYPTNDVIPETDIDGESWEKVEKIIKSYSKILSRFTKYGSNNSGDWFISFPFFFQYGENILHGELDKMTDYYRWNDREYYCPIKKGYIFERKGKATTLTCYWDIL</sequence>
<proteinExistence type="predicted"/>